<reference evidence="2 3" key="1">
    <citation type="submission" date="2017-03" db="EMBL/GenBank/DDBJ databases">
        <title>Whole genome sequence of Micromonospora wenchangensis, isolated from mangrove soil.</title>
        <authorList>
            <person name="Yang H."/>
        </authorList>
    </citation>
    <scope>NUCLEOTIDE SEQUENCE [LARGE SCALE GENOMIC DNA]</scope>
    <source>
        <strain evidence="2 3">CCTCC AA 2012002</strain>
    </source>
</reference>
<accession>A0A246RBE2</accession>
<protein>
    <submittedName>
        <fullName evidence="2">Uncharacterized protein</fullName>
    </submittedName>
</protein>
<dbReference type="RefSeq" id="WP_088647442.1">
    <property type="nucleotide sequence ID" value="NZ_JBFBBH010000113.1"/>
</dbReference>
<proteinExistence type="predicted"/>
<organism evidence="2 3">
    <name type="scientific">Micromonospora wenchangensis</name>
    <dbReference type="NCBI Taxonomy" id="1185415"/>
    <lineage>
        <taxon>Bacteria</taxon>
        <taxon>Bacillati</taxon>
        <taxon>Actinomycetota</taxon>
        <taxon>Actinomycetes</taxon>
        <taxon>Micromonosporales</taxon>
        <taxon>Micromonosporaceae</taxon>
        <taxon>Micromonospora</taxon>
    </lineage>
</organism>
<dbReference type="Proteomes" id="UP000197174">
    <property type="component" value="Unassembled WGS sequence"/>
</dbReference>
<sequence length="63" mass="6698">MTVRVVADPRRGAVLHVVGAGGDTRRPERPGRFGSPARQGRGPSGPPRRADDRRWGGEPKDGG</sequence>
<evidence type="ECO:0000313" key="2">
    <source>
        <dbReference type="EMBL" id="OWU98036.1"/>
    </source>
</evidence>
<evidence type="ECO:0000256" key="1">
    <source>
        <dbReference type="SAM" id="MobiDB-lite"/>
    </source>
</evidence>
<feature type="region of interest" description="Disordered" evidence="1">
    <location>
        <begin position="16"/>
        <end position="63"/>
    </location>
</feature>
<feature type="compositionally biased region" description="Basic and acidic residues" evidence="1">
    <location>
        <begin position="48"/>
        <end position="63"/>
    </location>
</feature>
<gene>
    <name evidence="2" type="ORF">B5D80_30825</name>
</gene>
<evidence type="ECO:0000313" key="3">
    <source>
        <dbReference type="Proteomes" id="UP000197174"/>
    </source>
</evidence>
<keyword evidence="3" id="KW-1185">Reference proteome</keyword>
<dbReference type="AlphaFoldDB" id="A0A246RBE2"/>
<name>A0A246RBE2_9ACTN</name>
<comment type="caution">
    <text evidence="2">The sequence shown here is derived from an EMBL/GenBank/DDBJ whole genome shotgun (WGS) entry which is preliminary data.</text>
</comment>
<dbReference type="EMBL" id="MZMV01000092">
    <property type="protein sequence ID" value="OWU98036.1"/>
    <property type="molecule type" value="Genomic_DNA"/>
</dbReference>
<dbReference type="OrthoDB" id="3405114at2"/>